<evidence type="ECO:0000313" key="2">
    <source>
        <dbReference type="EMBL" id="CAJ1957512.1"/>
    </source>
</evidence>
<keyword evidence="1" id="KW-0547">Nucleotide-binding</keyword>
<evidence type="ECO:0000313" key="3">
    <source>
        <dbReference type="Proteomes" id="UP001295423"/>
    </source>
</evidence>
<dbReference type="Proteomes" id="UP001295423">
    <property type="component" value="Unassembled WGS sequence"/>
</dbReference>
<dbReference type="EMBL" id="CAKOGP040001947">
    <property type="protein sequence ID" value="CAJ1957512.1"/>
    <property type="molecule type" value="Genomic_DNA"/>
</dbReference>
<evidence type="ECO:0000256" key="1">
    <source>
        <dbReference type="PROSITE-ProRule" id="PRU10141"/>
    </source>
</evidence>
<feature type="binding site" evidence="1">
    <location>
        <position position="49"/>
    </location>
    <ligand>
        <name>ATP</name>
        <dbReference type="ChEBI" id="CHEBI:30616"/>
    </ligand>
</feature>
<accession>A0AAD2JKK7</accession>
<dbReference type="PROSITE" id="PS00107">
    <property type="entry name" value="PROTEIN_KINASE_ATP"/>
    <property type="match status" value="1"/>
</dbReference>
<proteinExistence type="predicted"/>
<sequence length="168" mass="19126">MLHDPLIEVLDKAWIELGLVPEKDGYLGSGAFGLVFKVCDQNGVALALKIVPDVDDNVAELQKQMSMTNEAKQKYPHLIFGVEENSFRKFDELGADILFSEVGNHYSSQRKLLLILFKSFTTTMWCMGMLDWTILSTSMGRPSELISKEHIFAKLIKFPRWNRSITKI</sequence>
<dbReference type="SUPFAM" id="SSF56112">
    <property type="entry name" value="Protein kinase-like (PK-like)"/>
    <property type="match status" value="1"/>
</dbReference>
<dbReference type="InterPro" id="IPR017441">
    <property type="entry name" value="Protein_kinase_ATP_BS"/>
</dbReference>
<dbReference type="InterPro" id="IPR011009">
    <property type="entry name" value="Kinase-like_dom_sf"/>
</dbReference>
<dbReference type="GO" id="GO:0005524">
    <property type="term" value="F:ATP binding"/>
    <property type="evidence" value="ECO:0007669"/>
    <property type="project" value="UniProtKB-UniRule"/>
</dbReference>
<comment type="caution">
    <text evidence="2">The sequence shown here is derived from an EMBL/GenBank/DDBJ whole genome shotgun (WGS) entry which is preliminary data.</text>
</comment>
<reference evidence="2" key="1">
    <citation type="submission" date="2023-08" db="EMBL/GenBank/DDBJ databases">
        <authorList>
            <person name="Audoor S."/>
            <person name="Bilcke G."/>
        </authorList>
    </citation>
    <scope>NUCLEOTIDE SEQUENCE</scope>
</reference>
<dbReference type="AlphaFoldDB" id="A0AAD2JKK7"/>
<keyword evidence="3" id="KW-1185">Reference proteome</keyword>
<gene>
    <name evidence="2" type="ORF">CYCCA115_LOCUS16748</name>
</gene>
<evidence type="ECO:0008006" key="4">
    <source>
        <dbReference type="Google" id="ProtNLM"/>
    </source>
</evidence>
<protein>
    <recommendedName>
        <fullName evidence="4">Protein kinase domain-containing protein</fullName>
    </recommendedName>
</protein>
<name>A0AAD2JKK7_9STRA</name>
<organism evidence="2 3">
    <name type="scientific">Cylindrotheca closterium</name>
    <dbReference type="NCBI Taxonomy" id="2856"/>
    <lineage>
        <taxon>Eukaryota</taxon>
        <taxon>Sar</taxon>
        <taxon>Stramenopiles</taxon>
        <taxon>Ochrophyta</taxon>
        <taxon>Bacillariophyta</taxon>
        <taxon>Bacillariophyceae</taxon>
        <taxon>Bacillariophycidae</taxon>
        <taxon>Bacillariales</taxon>
        <taxon>Bacillariaceae</taxon>
        <taxon>Cylindrotheca</taxon>
    </lineage>
</organism>
<keyword evidence="1" id="KW-0067">ATP-binding</keyword>